<organism evidence="1 2">
    <name type="scientific">Porites lobata</name>
    <dbReference type="NCBI Taxonomy" id="104759"/>
    <lineage>
        <taxon>Eukaryota</taxon>
        <taxon>Metazoa</taxon>
        <taxon>Cnidaria</taxon>
        <taxon>Anthozoa</taxon>
        <taxon>Hexacorallia</taxon>
        <taxon>Scleractinia</taxon>
        <taxon>Fungiina</taxon>
        <taxon>Poritidae</taxon>
        <taxon>Porites</taxon>
    </lineage>
</organism>
<feature type="non-terminal residue" evidence="1">
    <location>
        <position position="1"/>
    </location>
</feature>
<reference evidence="1 2" key="1">
    <citation type="submission" date="2022-05" db="EMBL/GenBank/DDBJ databases">
        <authorList>
            <consortium name="Genoscope - CEA"/>
            <person name="William W."/>
        </authorList>
    </citation>
    <scope>NUCLEOTIDE SEQUENCE [LARGE SCALE GENOMIC DNA]</scope>
</reference>
<name>A0ABN8QQQ3_9CNID</name>
<dbReference type="Proteomes" id="UP001159405">
    <property type="component" value="Unassembled WGS sequence"/>
</dbReference>
<comment type="caution">
    <text evidence="1">The sequence shown here is derived from an EMBL/GenBank/DDBJ whole genome shotgun (WGS) entry which is preliminary data.</text>
</comment>
<keyword evidence="2" id="KW-1185">Reference proteome</keyword>
<accession>A0ABN8QQQ3</accession>
<proteinExistence type="predicted"/>
<dbReference type="EMBL" id="CALNXK010000144">
    <property type="protein sequence ID" value="CAH3168380.1"/>
    <property type="molecule type" value="Genomic_DNA"/>
</dbReference>
<evidence type="ECO:0000313" key="2">
    <source>
        <dbReference type="Proteomes" id="UP001159405"/>
    </source>
</evidence>
<gene>
    <name evidence="1" type="ORF">PLOB_00009178</name>
</gene>
<evidence type="ECO:0000313" key="1">
    <source>
        <dbReference type="EMBL" id="CAH3168380.1"/>
    </source>
</evidence>
<sequence>VCRKEDCSPFDIGTVYRVIASFTDAEKFRFIESVWKPDKMKSIVKTVIFCGQNNIPLRGETR</sequence>
<protein>
    <submittedName>
        <fullName evidence="1">Uncharacterized protein</fullName>
    </submittedName>
</protein>